<organism evidence="1 2">
    <name type="scientific">Paraburkholderia humisilvae</name>
    <dbReference type="NCBI Taxonomy" id="627669"/>
    <lineage>
        <taxon>Bacteria</taxon>
        <taxon>Pseudomonadati</taxon>
        <taxon>Pseudomonadota</taxon>
        <taxon>Betaproteobacteria</taxon>
        <taxon>Burkholderiales</taxon>
        <taxon>Burkholderiaceae</taxon>
        <taxon>Paraburkholderia</taxon>
    </lineage>
</organism>
<keyword evidence="2" id="KW-1185">Reference proteome</keyword>
<name>A0A6J5DNF3_9BURK</name>
<accession>A0A6J5DNF3</accession>
<dbReference type="EMBL" id="CADIKH010000009">
    <property type="protein sequence ID" value="CAB3754326.1"/>
    <property type="molecule type" value="Genomic_DNA"/>
</dbReference>
<evidence type="ECO:0000313" key="1">
    <source>
        <dbReference type="EMBL" id="CAB3754326.1"/>
    </source>
</evidence>
<gene>
    <name evidence="1" type="ORF">LMG29542_02316</name>
</gene>
<evidence type="ECO:0000313" key="2">
    <source>
        <dbReference type="Proteomes" id="UP000494363"/>
    </source>
</evidence>
<proteinExistence type="predicted"/>
<dbReference type="RefSeq" id="WP_175226591.1">
    <property type="nucleotide sequence ID" value="NZ_CADIKH010000009.1"/>
</dbReference>
<dbReference type="AlphaFoldDB" id="A0A6J5DNF3"/>
<sequence length="115" mass="12846">MTHRQVEKSIAEKAGLFTPKVEITGRVKRVVTVTASEDRTYFALFVDDRVEPYRVYANGIEKQEAVAIMEAGATVKLTVKADLAEFESRKSYFQVVSGPEIISSASLKGKDERFL</sequence>
<reference evidence="1 2" key="1">
    <citation type="submission" date="2020-04" db="EMBL/GenBank/DDBJ databases">
        <authorList>
            <person name="De Canck E."/>
        </authorList>
    </citation>
    <scope>NUCLEOTIDE SEQUENCE [LARGE SCALE GENOMIC DNA]</scope>
    <source>
        <strain evidence="1 2">LMG 29542</strain>
    </source>
</reference>
<dbReference type="Proteomes" id="UP000494363">
    <property type="component" value="Unassembled WGS sequence"/>
</dbReference>
<protein>
    <submittedName>
        <fullName evidence="1">Uncharacterized protein</fullName>
    </submittedName>
</protein>